<evidence type="ECO:0000256" key="5">
    <source>
        <dbReference type="SAM" id="MobiDB-lite"/>
    </source>
</evidence>
<dbReference type="PANTHER" id="PTHR16684:SF11">
    <property type="entry name" value="CENTROMERE PROTEIN C"/>
    <property type="match status" value="1"/>
</dbReference>
<dbReference type="Pfam" id="PF15624">
    <property type="entry name" value="Mif2_N"/>
    <property type="match status" value="1"/>
</dbReference>
<dbReference type="Proteomes" id="UP001578633">
    <property type="component" value="Chromosome 5"/>
</dbReference>
<dbReference type="InterPro" id="IPR011051">
    <property type="entry name" value="RmlC_Cupin_sf"/>
</dbReference>
<feature type="compositionally biased region" description="Polar residues" evidence="5">
    <location>
        <begin position="275"/>
        <end position="286"/>
    </location>
</feature>
<feature type="compositionally biased region" description="Acidic residues" evidence="5">
    <location>
        <begin position="210"/>
        <end position="231"/>
    </location>
</feature>
<dbReference type="InterPro" id="IPR017956">
    <property type="entry name" value="AT_hook_DNA-bd_motif"/>
</dbReference>
<gene>
    <name evidence="8" type="ORF">ACET3X_005670</name>
</gene>
<feature type="compositionally biased region" description="Low complexity" evidence="5">
    <location>
        <begin position="111"/>
        <end position="129"/>
    </location>
</feature>
<evidence type="ECO:0000256" key="1">
    <source>
        <dbReference type="ARBA" id="ARBA00004123"/>
    </source>
</evidence>
<evidence type="ECO:0000313" key="8">
    <source>
        <dbReference type="EMBL" id="KAL1795446.1"/>
    </source>
</evidence>
<name>A0ABR3UG22_9PLEO</name>
<comment type="subcellular location">
    <subcellularLocation>
        <location evidence="1">Nucleus</location>
    </subcellularLocation>
</comment>
<accession>A0ABR3UG22</accession>
<keyword evidence="4" id="KW-0539">Nucleus</keyword>
<keyword evidence="9" id="KW-1185">Reference proteome</keyword>
<dbReference type="InterPro" id="IPR028386">
    <property type="entry name" value="CENP-C/Mif2/cnp3"/>
</dbReference>
<feature type="domain" description="Mif2 N-terminal" evidence="7">
    <location>
        <begin position="14"/>
        <end position="138"/>
    </location>
</feature>
<reference evidence="8 9" key="1">
    <citation type="submission" date="2024-09" db="EMBL/GenBank/DDBJ databases">
        <title>T2T genomes of carrot and Alternaria dauci and their utility for understanding host-pathogen interaction during carrot leaf blight disease.</title>
        <authorList>
            <person name="Liu W."/>
            <person name="Xu S."/>
            <person name="Ou C."/>
            <person name="Liu X."/>
            <person name="Zhuang F."/>
            <person name="Deng X.W."/>
        </authorList>
    </citation>
    <scope>NUCLEOTIDE SEQUENCE [LARGE SCALE GENOMIC DNA]</scope>
    <source>
        <strain evidence="8 9">A2016</strain>
    </source>
</reference>
<dbReference type="CDD" id="cd06993">
    <property type="entry name" value="cupin_CENP-C_C"/>
    <property type="match status" value="1"/>
</dbReference>
<protein>
    <recommendedName>
        <fullName evidence="10">Mif2/CENP-C cupin domain-containing protein</fullName>
    </recommendedName>
</protein>
<feature type="compositionally biased region" description="Acidic residues" evidence="5">
    <location>
        <begin position="301"/>
        <end position="321"/>
    </location>
</feature>
<feature type="compositionally biased region" description="Basic and acidic residues" evidence="5">
    <location>
        <begin position="434"/>
        <end position="443"/>
    </location>
</feature>
<dbReference type="SMART" id="SM00384">
    <property type="entry name" value="AT_hook"/>
    <property type="match status" value="3"/>
</dbReference>
<evidence type="ECO:0000256" key="4">
    <source>
        <dbReference type="ARBA" id="ARBA00023242"/>
    </source>
</evidence>
<feature type="region of interest" description="Disordered" evidence="5">
    <location>
        <begin position="1"/>
        <end position="25"/>
    </location>
</feature>
<sequence length="714" mass="78578">MAPTKKREARENNYYNVGVQGRKTGITLEDKGIYDEHGLEPVSGIFSSPERSPPKRGEDATGSGPMEIQNSSMPDLMTSHQILRNSRTNLPPPRSRSPKKTNLGSSPRRQSSMALRSSLPPSSPVRDSSQPIARRLDFEQDESSLQETPALSGSGARRGARRSDVYDVPEDESPAPDPSAVFEESIQEEIANESGALPEESFFGQVGDDSMTDGEAVEELEIEEVQEESEIVSEPPKETAKRGRKRKSDVAQGSEGEQEAAEQPRKRGRPFKETSGAQKSSKNASAPATERRRSQHVSDVSEMEAPIDDSVDQSEQVEEQIQEAPVAPKRRGRPPKVQQNAEREESIVEAPVEDVGDQSEQINEAPAPKKRERTAKVQPNGDNASASASASAKPAKSAPVADKSDSEFARPEKPRGRRPKANTDSTKSTAAPKPPKEKSKEKTPQAATDNEEAAGKLVDVYGNPLSKKDIDQISATSGGSRFGRGRHLSVFREMDPENVARVGRTGRHRVAPIDFWKNDHISYEPDGSMSSIVKSQVVEEERRRVGRKAYKGKGKKKMVAVEEEEEIELDPWEEEGTLVGNFRGFDPVGEVASGEIVEDAIAWTQKGVQPRDVGDGGFKYAKIGSVGNFFNWGLIELGPDQMKRTKNSRYMHMIFNVQSGTVEVRMHENEFVVHKMGVWQVPRGNTYSIKNIGSGTARIFFSQARELHVEDAAE</sequence>
<dbReference type="SUPFAM" id="SSF51182">
    <property type="entry name" value="RmlC-like cupins"/>
    <property type="match status" value="1"/>
</dbReference>
<organism evidence="8 9">
    <name type="scientific">Alternaria dauci</name>
    <dbReference type="NCBI Taxonomy" id="48095"/>
    <lineage>
        <taxon>Eukaryota</taxon>
        <taxon>Fungi</taxon>
        <taxon>Dikarya</taxon>
        <taxon>Ascomycota</taxon>
        <taxon>Pezizomycotina</taxon>
        <taxon>Dothideomycetes</taxon>
        <taxon>Pleosporomycetidae</taxon>
        <taxon>Pleosporales</taxon>
        <taxon>Pleosporineae</taxon>
        <taxon>Pleosporaceae</taxon>
        <taxon>Alternaria</taxon>
        <taxon>Alternaria sect. Porri</taxon>
    </lineage>
</organism>
<feature type="region of interest" description="Disordered" evidence="5">
    <location>
        <begin position="39"/>
        <end position="460"/>
    </location>
</feature>
<dbReference type="Gene3D" id="2.60.120.10">
    <property type="entry name" value="Jelly Rolls"/>
    <property type="match status" value="1"/>
</dbReference>
<dbReference type="Pfam" id="PF11699">
    <property type="entry name" value="CENP-C_C"/>
    <property type="match status" value="1"/>
</dbReference>
<dbReference type="InterPro" id="IPR025974">
    <property type="entry name" value="Mif2/CENP-C_cupin"/>
</dbReference>
<feature type="domain" description="Mif2/CENP-C cupin" evidence="6">
    <location>
        <begin position="618"/>
        <end position="703"/>
    </location>
</feature>
<feature type="compositionally biased region" description="Polar residues" evidence="5">
    <location>
        <begin position="68"/>
        <end position="89"/>
    </location>
</feature>
<evidence type="ECO:0000259" key="7">
    <source>
        <dbReference type="Pfam" id="PF15624"/>
    </source>
</evidence>
<comment type="similarity">
    <text evidence="2">Belongs to the CENP-C/MIF2 family.</text>
</comment>
<feature type="compositionally biased region" description="Polar residues" evidence="5">
    <location>
        <begin position="100"/>
        <end position="110"/>
    </location>
</feature>
<evidence type="ECO:0000259" key="6">
    <source>
        <dbReference type="Pfam" id="PF11699"/>
    </source>
</evidence>
<dbReference type="GeneID" id="96085992"/>
<dbReference type="EMBL" id="JBHGVX010000005">
    <property type="protein sequence ID" value="KAL1795446.1"/>
    <property type="molecule type" value="Genomic_DNA"/>
</dbReference>
<comment type="caution">
    <text evidence="8">The sequence shown here is derived from an EMBL/GenBank/DDBJ whole genome shotgun (WGS) entry which is preliminary data.</text>
</comment>
<proteinExistence type="inferred from homology"/>
<feature type="compositionally biased region" description="Basic and acidic residues" evidence="5">
    <location>
        <begin position="1"/>
        <end position="11"/>
    </location>
</feature>
<feature type="compositionally biased region" description="Basic and acidic residues" evidence="5">
    <location>
        <begin position="402"/>
        <end position="414"/>
    </location>
</feature>
<dbReference type="PANTHER" id="PTHR16684">
    <property type="entry name" value="CENTROMERE PROTEIN C"/>
    <property type="match status" value="1"/>
</dbReference>
<dbReference type="RefSeq" id="XP_069306030.1">
    <property type="nucleotide sequence ID" value="XM_069452215.1"/>
</dbReference>
<evidence type="ECO:0000256" key="3">
    <source>
        <dbReference type="ARBA" id="ARBA00023125"/>
    </source>
</evidence>
<dbReference type="InterPro" id="IPR028929">
    <property type="entry name" value="Mif2_N"/>
</dbReference>
<evidence type="ECO:0008006" key="10">
    <source>
        <dbReference type="Google" id="ProtNLM"/>
    </source>
</evidence>
<evidence type="ECO:0000256" key="2">
    <source>
        <dbReference type="ARBA" id="ARBA00010291"/>
    </source>
</evidence>
<keyword evidence="3" id="KW-0238">DNA-binding</keyword>
<feature type="compositionally biased region" description="Low complexity" evidence="5">
    <location>
        <begin position="384"/>
        <end position="399"/>
    </location>
</feature>
<dbReference type="InterPro" id="IPR014710">
    <property type="entry name" value="RmlC-like_jellyroll"/>
</dbReference>
<evidence type="ECO:0000313" key="9">
    <source>
        <dbReference type="Proteomes" id="UP001578633"/>
    </source>
</evidence>